<organism evidence="2">
    <name type="scientific">Ceratitis capitata</name>
    <name type="common">Mediterranean fruit fly</name>
    <name type="synonym">Tephritis capitata</name>
    <dbReference type="NCBI Taxonomy" id="7213"/>
    <lineage>
        <taxon>Eukaryota</taxon>
        <taxon>Metazoa</taxon>
        <taxon>Ecdysozoa</taxon>
        <taxon>Arthropoda</taxon>
        <taxon>Hexapoda</taxon>
        <taxon>Insecta</taxon>
        <taxon>Pterygota</taxon>
        <taxon>Neoptera</taxon>
        <taxon>Endopterygota</taxon>
        <taxon>Diptera</taxon>
        <taxon>Brachycera</taxon>
        <taxon>Muscomorpha</taxon>
        <taxon>Tephritoidea</taxon>
        <taxon>Tephritidae</taxon>
        <taxon>Ceratitis</taxon>
        <taxon>Ceratitis</taxon>
    </lineage>
</organism>
<feature type="region of interest" description="Disordered" evidence="1">
    <location>
        <begin position="597"/>
        <end position="633"/>
    </location>
</feature>
<feature type="region of interest" description="Disordered" evidence="1">
    <location>
        <begin position="561"/>
        <end position="585"/>
    </location>
</feature>
<feature type="compositionally biased region" description="Low complexity" evidence="1">
    <location>
        <begin position="283"/>
        <end position="292"/>
    </location>
</feature>
<evidence type="ECO:0000256" key="1">
    <source>
        <dbReference type="SAM" id="MobiDB-lite"/>
    </source>
</evidence>
<dbReference type="EMBL" id="GAMC01021202">
    <property type="protein sequence ID" value="JAB85353.1"/>
    <property type="molecule type" value="mRNA"/>
</dbReference>
<keyword evidence="2" id="KW-0418">Kinase</keyword>
<dbReference type="AlphaFoldDB" id="W8AI30"/>
<protein>
    <submittedName>
        <fullName evidence="2">Inositol hexakisphosphate and diphosphoinositol-pentakisphosphate kinase</fullName>
    </submittedName>
</protein>
<dbReference type="GO" id="GO:0016301">
    <property type="term" value="F:kinase activity"/>
    <property type="evidence" value="ECO:0007669"/>
    <property type="project" value="UniProtKB-KW"/>
</dbReference>
<proteinExistence type="evidence at transcript level"/>
<feature type="compositionally biased region" description="Polar residues" evidence="1">
    <location>
        <begin position="613"/>
        <end position="625"/>
    </location>
</feature>
<feature type="region of interest" description="Disordered" evidence="1">
    <location>
        <begin position="283"/>
        <end position="313"/>
    </location>
</feature>
<dbReference type="OrthoDB" id="18042at2759"/>
<dbReference type="EMBL" id="GAMC01021201">
    <property type="protein sequence ID" value="JAB85354.1"/>
    <property type="molecule type" value="mRNA"/>
</dbReference>
<reference evidence="2" key="2">
    <citation type="journal article" date="2014" name="BMC Genomics">
        <title>A genomic perspective to assessing quality of mass-reared SIT flies used in Mediterranean fruit fly (Ceratitis capitata) eradication in California.</title>
        <authorList>
            <person name="Calla B."/>
            <person name="Hall B."/>
            <person name="Hou S."/>
            <person name="Geib S.M."/>
        </authorList>
    </citation>
    <scope>NUCLEOTIDE SEQUENCE</scope>
</reference>
<reference evidence="2" key="1">
    <citation type="submission" date="2013-07" db="EMBL/GenBank/DDBJ databases">
        <authorList>
            <person name="Geib S."/>
        </authorList>
    </citation>
    <scope>NUCLEOTIDE SEQUENCE</scope>
</reference>
<feature type="compositionally biased region" description="Polar residues" evidence="1">
    <location>
        <begin position="293"/>
        <end position="307"/>
    </location>
</feature>
<keyword evidence="2" id="KW-0808">Transferase</keyword>
<feature type="compositionally biased region" description="Polar residues" evidence="1">
    <location>
        <begin position="561"/>
        <end position="577"/>
    </location>
</feature>
<sequence length="633" mass="67504">MANIGPCNDGDELHFVLGSSPLCASRAASVDDFQLSCSAPATILSSEFRFRRKQEAPRKAVVVKQLRVESPTNSPTASTLKLCKESDERQLQQQAISQQKYANELCGGGGGGGADIKCVSTMKTASSFSLPTVQSAPVMIDVENPFKFTQQAQQQQPFVNKFSTINEFDNALATNTAFSSPLQCASASACDFDTLTKQQPHAHTHAQTDTQHAMHTTITNDHHFDSHNPHYNQRIRRQHSHQTNKQFNRQQSLQQPHTLHATPIPDVIVTLSSSSTDMSNMTDNNNTNQLNSKLTPTVPTAYDNQPNTYTNTNTTTTTTTIITTYTTTTTSSSPNINANMSASMLSTTTTTTTTTTAFTSASASKSTPSMPSSSVVVICTASTADGNATPVSSSSSVSSRRQRHGIAGQMSYMKMLGFGGFSKKMATSSSSLFSTAVISGSSSAPNLRDMIPCAVSSSGFGGVPPIRPLETLHNALSLKQLDQFLHKMTTSPLFKTPASSPPKHPSTPQQNLLQNALHSMCSLEAATSYVSGDSLCHCQEATDADQAEEQMRESILQNAMSVQPAANTRKQTSTPESAAQTRATEETVATAAKGATTDRFVRCHNPGAADANATVTGAQPTTGGSKSDDETVN</sequence>
<evidence type="ECO:0000313" key="2">
    <source>
        <dbReference type="EMBL" id="JAB85352.1"/>
    </source>
</evidence>
<name>W8AI30_CERCA</name>
<dbReference type="EMBL" id="GAMC01021200">
    <property type="protein sequence ID" value="JAB85355.1"/>
    <property type="molecule type" value="mRNA"/>
</dbReference>
<dbReference type="EMBL" id="GAMC01021203">
    <property type="protein sequence ID" value="JAB85352.1"/>
    <property type="molecule type" value="mRNA"/>
</dbReference>
<accession>W8AI30</accession>
<gene>
    <name evidence="2" type="primary">VIP1</name>
</gene>